<evidence type="ECO:0000313" key="2">
    <source>
        <dbReference type="EMBL" id="KAF2298113.1"/>
    </source>
</evidence>
<dbReference type="Gene3D" id="2.40.70.10">
    <property type="entry name" value="Acid Proteases"/>
    <property type="match status" value="1"/>
</dbReference>
<organism evidence="2 3">
    <name type="scientific">Hevea brasiliensis</name>
    <name type="common">Para rubber tree</name>
    <name type="synonym">Siphonia brasiliensis</name>
    <dbReference type="NCBI Taxonomy" id="3981"/>
    <lineage>
        <taxon>Eukaryota</taxon>
        <taxon>Viridiplantae</taxon>
        <taxon>Streptophyta</taxon>
        <taxon>Embryophyta</taxon>
        <taxon>Tracheophyta</taxon>
        <taxon>Spermatophyta</taxon>
        <taxon>Magnoliopsida</taxon>
        <taxon>eudicotyledons</taxon>
        <taxon>Gunneridae</taxon>
        <taxon>Pentapetalae</taxon>
        <taxon>rosids</taxon>
        <taxon>fabids</taxon>
        <taxon>Malpighiales</taxon>
        <taxon>Euphorbiaceae</taxon>
        <taxon>Crotonoideae</taxon>
        <taxon>Micrandreae</taxon>
        <taxon>Hevea</taxon>
    </lineage>
</organism>
<dbReference type="CDD" id="cd00303">
    <property type="entry name" value="retropepsin_like"/>
    <property type="match status" value="1"/>
</dbReference>
<proteinExistence type="predicted"/>
<dbReference type="EMBL" id="JAAGAX010000011">
    <property type="protein sequence ID" value="KAF2298113.1"/>
    <property type="molecule type" value="Genomic_DNA"/>
</dbReference>
<keyword evidence="3" id="KW-1185">Reference proteome</keyword>
<protein>
    <recommendedName>
        <fullName evidence="1">Tf2-1-like SH3-like domain-containing protein</fullName>
    </recommendedName>
</protein>
<sequence length="364" mass="41085">MSNLEQFMVAMRLEQKQRMTSFQQEQEQHFNKLERMIASLARGKSTFLEGDSSSQATPGSTFQTIPPAANALVVDEFPMAIKKIELPNCDGLARAEQYFSINKTTDEMKVELALNCMEGPAPSLVQSMGVYHDVKINLGNLEIFVDCYVFPLGGVDLILGVAWLATLEQHITTPAKQKWGAKLLGYDFKIIYKPRSSNVAVDALSRREEELELQVVYGRESPTLHQFLLGETKAEAMAQELATRDELLRQLAYNLSRAQQRMVKAANKNQREVVHSKLATRYFGPFTINKKVVSVAYKLQLPEHARIHPVFHVSQLKRVIGQHQVVLALPKELEVDEELIEPEDVLQHRISTINGNSISQLLTK</sequence>
<dbReference type="AlphaFoldDB" id="A0A6A6LDE3"/>
<dbReference type="InterPro" id="IPR021109">
    <property type="entry name" value="Peptidase_aspartic_dom_sf"/>
</dbReference>
<evidence type="ECO:0000313" key="3">
    <source>
        <dbReference type="Proteomes" id="UP000467840"/>
    </source>
</evidence>
<evidence type="ECO:0000259" key="1">
    <source>
        <dbReference type="Pfam" id="PF24626"/>
    </source>
</evidence>
<name>A0A6A6LDE3_HEVBR</name>
<gene>
    <name evidence="2" type="ORF">GH714_015074</name>
</gene>
<dbReference type="PANTHER" id="PTHR46148">
    <property type="entry name" value="CHROMO DOMAIN-CONTAINING PROTEIN"/>
    <property type="match status" value="1"/>
</dbReference>
<dbReference type="Pfam" id="PF24626">
    <property type="entry name" value="SH3_Tf2-1"/>
    <property type="match status" value="1"/>
</dbReference>
<comment type="caution">
    <text evidence="2">The sequence shown here is derived from an EMBL/GenBank/DDBJ whole genome shotgun (WGS) entry which is preliminary data.</text>
</comment>
<reference evidence="2 3" key="1">
    <citation type="journal article" date="2020" name="Mol. Plant">
        <title>The Chromosome-Based Rubber Tree Genome Provides New Insights into Spurge Genome Evolution and Rubber Biosynthesis.</title>
        <authorList>
            <person name="Liu J."/>
            <person name="Shi C."/>
            <person name="Shi C.C."/>
            <person name="Li W."/>
            <person name="Zhang Q.J."/>
            <person name="Zhang Y."/>
            <person name="Li K."/>
            <person name="Lu H.F."/>
            <person name="Shi C."/>
            <person name="Zhu S.T."/>
            <person name="Xiao Z.Y."/>
            <person name="Nan H."/>
            <person name="Yue Y."/>
            <person name="Zhu X.G."/>
            <person name="Wu Y."/>
            <person name="Hong X.N."/>
            <person name="Fan G.Y."/>
            <person name="Tong Y."/>
            <person name="Zhang D."/>
            <person name="Mao C.L."/>
            <person name="Liu Y.L."/>
            <person name="Hao S.J."/>
            <person name="Liu W.Q."/>
            <person name="Lv M.Q."/>
            <person name="Zhang H.B."/>
            <person name="Liu Y."/>
            <person name="Hu-Tang G.R."/>
            <person name="Wang J.P."/>
            <person name="Wang J.H."/>
            <person name="Sun Y.H."/>
            <person name="Ni S.B."/>
            <person name="Chen W.B."/>
            <person name="Zhang X.C."/>
            <person name="Jiao Y.N."/>
            <person name="Eichler E.E."/>
            <person name="Li G.H."/>
            <person name="Liu X."/>
            <person name="Gao L.Z."/>
        </authorList>
    </citation>
    <scope>NUCLEOTIDE SEQUENCE [LARGE SCALE GENOMIC DNA]</scope>
    <source>
        <strain evidence="3">cv. GT1</strain>
        <tissue evidence="2">Leaf</tissue>
    </source>
</reference>
<feature type="domain" description="Tf2-1-like SH3-like" evidence="1">
    <location>
        <begin position="262"/>
        <end position="319"/>
    </location>
</feature>
<dbReference type="InterPro" id="IPR056924">
    <property type="entry name" value="SH3_Tf2-1"/>
</dbReference>
<accession>A0A6A6LDE3</accession>
<dbReference type="Proteomes" id="UP000467840">
    <property type="component" value="Chromosome 1"/>
</dbReference>
<dbReference type="PANTHER" id="PTHR46148:SF52">
    <property type="entry name" value="OS04G0603800 PROTEIN"/>
    <property type="match status" value="1"/>
</dbReference>